<accession>A0A8J3DW18</accession>
<protein>
    <submittedName>
        <fullName evidence="1">Uncharacterized protein</fullName>
    </submittedName>
</protein>
<reference evidence="1" key="2">
    <citation type="submission" date="2020-09" db="EMBL/GenBank/DDBJ databases">
        <authorList>
            <person name="Sun Q."/>
            <person name="Kim S."/>
        </authorList>
    </citation>
    <scope>NUCLEOTIDE SEQUENCE</scope>
    <source>
        <strain evidence="1">KCTC 42249</strain>
    </source>
</reference>
<name>A0A8J3DW18_9HYPH</name>
<dbReference type="EMBL" id="BMZQ01000001">
    <property type="protein sequence ID" value="GHD06192.1"/>
    <property type="molecule type" value="Genomic_DNA"/>
</dbReference>
<evidence type="ECO:0000313" key="1">
    <source>
        <dbReference type="EMBL" id="GHD06192.1"/>
    </source>
</evidence>
<dbReference type="AlphaFoldDB" id="A0A8J3DW18"/>
<keyword evidence="2" id="KW-1185">Reference proteome</keyword>
<comment type="caution">
    <text evidence="1">The sequence shown here is derived from an EMBL/GenBank/DDBJ whole genome shotgun (WGS) entry which is preliminary data.</text>
</comment>
<reference evidence="1" key="1">
    <citation type="journal article" date="2014" name="Int. J. Syst. Evol. Microbiol.">
        <title>Complete genome sequence of Corynebacterium casei LMG S-19264T (=DSM 44701T), isolated from a smear-ripened cheese.</title>
        <authorList>
            <consortium name="US DOE Joint Genome Institute (JGI-PGF)"/>
            <person name="Walter F."/>
            <person name="Albersmeier A."/>
            <person name="Kalinowski J."/>
            <person name="Ruckert C."/>
        </authorList>
    </citation>
    <scope>NUCLEOTIDE SEQUENCE</scope>
    <source>
        <strain evidence="1">KCTC 42249</strain>
    </source>
</reference>
<evidence type="ECO:0000313" key="2">
    <source>
        <dbReference type="Proteomes" id="UP000630142"/>
    </source>
</evidence>
<organism evidence="1 2">
    <name type="scientific">Tianweitania populi</name>
    <dbReference type="NCBI Taxonomy" id="1607949"/>
    <lineage>
        <taxon>Bacteria</taxon>
        <taxon>Pseudomonadati</taxon>
        <taxon>Pseudomonadota</taxon>
        <taxon>Alphaproteobacteria</taxon>
        <taxon>Hyphomicrobiales</taxon>
        <taxon>Phyllobacteriaceae</taxon>
        <taxon>Tianweitania</taxon>
    </lineage>
</organism>
<dbReference type="RefSeq" id="WP_189501218.1">
    <property type="nucleotide sequence ID" value="NZ_BMZQ01000001.1"/>
</dbReference>
<proteinExistence type="predicted"/>
<gene>
    <name evidence="1" type="ORF">GCM10016234_03240</name>
</gene>
<sequence length="64" mass="7186">MTTSPELLSAINQYVDDAAAHGEVMIPVKQIASELAGRFDEKPLDKIEEKVRDRVRAKDLYPTD</sequence>
<dbReference type="Proteomes" id="UP000630142">
    <property type="component" value="Unassembled WGS sequence"/>
</dbReference>